<reference evidence="1 2" key="1">
    <citation type="submission" date="2017-01" db="EMBL/GenBank/DDBJ databases">
        <authorList>
            <person name="Varghese N."/>
            <person name="Submissions S."/>
        </authorList>
    </citation>
    <scope>NUCLEOTIDE SEQUENCE [LARGE SCALE GENOMIC DNA]</scope>
    <source>
        <strain evidence="1 2">RUG2-6</strain>
    </source>
</reference>
<dbReference type="AlphaFoldDB" id="A0A9X8R3E1"/>
<organism evidence="1 2">
    <name type="scientific">Peribacillus simplex</name>
    <dbReference type="NCBI Taxonomy" id="1478"/>
    <lineage>
        <taxon>Bacteria</taxon>
        <taxon>Bacillati</taxon>
        <taxon>Bacillota</taxon>
        <taxon>Bacilli</taxon>
        <taxon>Bacillales</taxon>
        <taxon>Bacillaceae</taxon>
        <taxon>Peribacillus</taxon>
    </lineage>
</organism>
<sequence>MALKRITAIIITINLKENKTIFDKITPCLMAVLYATISQGINSYLIS</sequence>
<evidence type="ECO:0000313" key="2">
    <source>
        <dbReference type="Proteomes" id="UP000185829"/>
    </source>
</evidence>
<proteinExistence type="predicted"/>
<gene>
    <name evidence="1" type="ORF">SAMN05878482_101671</name>
</gene>
<comment type="caution">
    <text evidence="1">The sequence shown here is derived from an EMBL/GenBank/DDBJ whole genome shotgun (WGS) entry which is preliminary data.</text>
</comment>
<name>A0A9X8R3E1_9BACI</name>
<dbReference type="EMBL" id="FTMX01000001">
    <property type="protein sequence ID" value="SIQ21964.1"/>
    <property type="molecule type" value="Genomic_DNA"/>
</dbReference>
<dbReference type="Proteomes" id="UP000185829">
    <property type="component" value="Unassembled WGS sequence"/>
</dbReference>
<accession>A0A9X8R3E1</accession>
<protein>
    <submittedName>
        <fullName evidence="1">Uncharacterized protein</fullName>
    </submittedName>
</protein>
<evidence type="ECO:0000313" key="1">
    <source>
        <dbReference type="EMBL" id="SIQ21964.1"/>
    </source>
</evidence>